<evidence type="ECO:0000313" key="3">
    <source>
        <dbReference type="Proteomes" id="UP000011760"/>
    </source>
</evidence>
<sequence length="324" mass="35069">MLARLKRLDPLIVLIVLAVIIAIIIPVRGVAAEWFDIAVKIAIAVLFFLYGARLSTQEALNGLKHWRLHVTILLITFVIFPLIGIGLEPLTFFISDDIYKGILFLTLVPSTVQSSVAFTSIAKGNVAGAIVAASLSNLVGVFITPLLVMLIMSAGGGVHVDPKVFLDIAVQLLLPFILGQLCRRWVKNFAAKKATKIVDRGSIAMVVYSAFSAGVVGGVWSTVQPWEVLFLIVFAAVMVSAMLWFTMFVATRIGFNRADSIAIQFCGTKKSLATGLPMAAVIFGGANIGLLILPLMIFHQVQLMICAWLAARYGKDAQEQKAQV</sequence>
<dbReference type="InterPro" id="IPR038770">
    <property type="entry name" value="Na+/solute_symporter_sf"/>
</dbReference>
<gene>
    <name evidence="2" type="ORF">H924_12795</name>
</gene>
<feature type="transmembrane region" description="Helical" evidence="1">
    <location>
        <begin position="12"/>
        <end position="31"/>
    </location>
</feature>
<proteinExistence type="predicted"/>
<dbReference type="RefSeq" id="WP_015652400.1">
    <property type="nucleotide sequence ID" value="NC_020506.1"/>
</dbReference>
<dbReference type="Pfam" id="PF13593">
    <property type="entry name" value="SBF_like"/>
    <property type="match status" value="1"/>
</dbReference>
<name>M1V0U4_9CORY</name>
<feature type="transmembrane region" description="Helical" evidence="1">
    <location>
        <begin position="164"/>
        <end position="182"/>
    </location>
</feature>
<dbReference type="OrthoDB" id="9792271at2"/>
<feature type="transmembrane region" description="Helical" evidence="1">
    <location>
        <begin position="229"/>
        <end position="251"/>
    </location>
</feature>
<dbReference type="KEGG" id="ccn:H924_12795"/>
<dbReference type="EMBL" id="CP004354">
    <property type="protein sequence ID" value="AGG67978.1"/>
    <property type="molecule type" value="Genomic_DNA"/>
</dbReference>
<dbReference type="PANTHER" id="PTHR18640">
    <property type="entry name" value="SOLUTE CARRIER FAMILY 10 MEMBER 7"/>
    <property type="match status" value="1"/>
</dbReference>
<dbReference type="GO" id="GO:0005886">
    <property type="term" value="C:plasma membrane"/>
    <property type="evidence" value="ECO:0007669"/>
    <property type="project" value="TreeGrafter"/>
</dbReference>
<keyword evidence="3" id="KW-1185">Reference proteome</keyword>
<keyword evidence="1" id="KW-0812">Transmembrane</keyword>
<feature type="transmembrane region" description="Helical" evidence="1">
    <location>
        <begin position="37"/>
        <end position="54"/>
    </location>
</feature>
<accession>M1V0U4</accession>
<feature type="transmembrane region" description="Helical" evidence="1">
    <location>
        <begin position="272"/>
        <end position="297"/>
    </location>
</feature>
<dbReference type="PATRIC" id="fig|1121353.3.peg.2614"/>
<dbReference type="eggNOG" id="COG0385">
    <property type="taxonomic scope" value="Bacteria"/>
</dbReference>
<dbReference type="PIRSF" id="PIRSF026166">
    <property type="entry name" value="UCP026166"/>
    <property type="match status" value="1"/>
</dbReference>
<dbReference type="HOGENOM" id="CLU_039013_1_0_11"/>
<dbReference type="Gene3D" id="1.20.1530.20">
    <property type="match status" value="1"/>
</dbReference>
<evidence type="ECO:0008006" key="4">
    <source>
        <dbReference type="Google" id="ProtNLM"/>
    </source>
</evidence>
<feature type="transmembrane region" description="Helical" evidence="1">
    <location>
        <begin position="98"/>
        <end position="118"/>
    </location>
</feature>
<evidence type="ECO:0000313" key="2">
    <source>
        <dbReference type="EMBL" id="AGG67978.1"/>
    </source>
</evidence>
<evidence type="ECO:0000256" key="1">
    <source>
        <dbReference type="SAM" id="Phobius"/>
    </source>
</evidence>
<keyword evidence="1" id="KW-0472">Membrane</keyword>
<dbReference type="PANTHER" id="PTHR18640:SF5">
    <property type="entry name" value="SODIUM_BILE ACID COTRANSPORTER 7"/>
    <property type="match status" value="1"/>
</dbReference>
<organism evidence="2 3">
    <name type="scientific">Corynebacterium callunae DSM 20147</name>
    <dbReference type="NCBI Taxonomy" id="1121353"/>
    <lineage>
        <taxon>Bacteria</taxon>
        <taxon>Bacillati</taxon>
        <taxon>Actinomycetota</taxon>
        <taxon>Actinomycetes</taxon>
        <taxon>Mycobacteriales</taxon>
        <taxon>Corynebacteriaceae</taxon>
        <taxon>Corynebacterium</taxon>
    </lineage>
</organism>
<feature type="transmembrane region" description="Helical" evidence="1">
    <location>
        <begin position="130"/>
        <end position="152"/>
    </location>
</feature>
<feature type="transmembrane region" description="Helical" evidence="1">
    <location>
        <begin position="203"/>
        <end position="223"/>
    </location>
</feature>
<feature type="transmembrane region" description="Helical" evidence="1">
    <location>
        <begin position="66"/>
        <end position="86"/>
    </location>
</feature>
<protein>
    <recommendedName>
        <fullName evidence="4">Na+-dependent transporter</fullName>
    </recommendedName>
</protein>
<reference evidence="2 3" key="1">
    <citation type="submission" date="2013-02" db="EMBL/GenBank/DDBJ databases">
        <title>The complete genome sequence of Corynebacterium callunae DSM 20147.</title>
        <authorList>
            <person name="Ruckert C."/>
            <person name="Albersmeier A."/>
            <person name="Kalinowski J."/>
        </authorList>
    </citation>
    <scope>NUCLEOTIDE SEQUENCE [LARGE SCALE GENOMIC DNA]</scope>
    <source>
        <strain evidence="2 3">DSM 20147</strain>
    </source>
</reference>
<keyword evidence="1" id="KW-1133">Transmembrane helix</keyword>
<dbReference type="InterPro" id="IPR016833">
    <property type="entry name" value="Put_Na-Bile_cotransptr"/>
</dbReference>
<dbReference type="Proteomes" id="UP000011760">
    <property type="component" value="Chromosome"/>
</dbReference>
<dbReference type="AlphaFoldDB" id="M1V0U4"/>